<dbReference type="STRING" id="889306.KP78_07340"/>
<gene>
    <name evidence="2" type="ORF">KP78_07340</name>
</gene>
<name>A0A0C2VXW6_9BACL</name>
<comment type="caution">
    <text evidence="2">The sequence shown here is derived from an EMBL/GenBank/DDBJ whole genome shotgun (WGS) entry which is preliminary data.</text>
</comment>
<accession>A0A0C2VXW6</accession>
<feature type="domain" description="Aerobactin siderophore biosynthesis IucA/IucC-like C-terminal" evidence="1">
    <location>
        <begin position="101"/>
        <end position="192"/>
    </location>
</feature>
<keyword evidence="3" id="KW-1185">Reference proteome</keyword>
<evidence type="ECO:0000259" key="1">
    <source>
        <dbReference type="Pfam" id="PF06276"/>
    </source>
</evidence>
<organism evidence="2 3">
    <name type="scientific">Jeotgalibacillus soli</name>
    <dbReference type="NCBI Taxonomy" id="889306"/>
    <lineage>
        <taxon>Bacteria</taxon>
        <taxon>Bacillati</taxon>
        <taxon>Bacillota</taxon>
        <taxon>Bacilli</taxon>
        <taxon>Bacillales</taxon>
        <taxon>Caryophanaceae</taxon>
        <taxon>Jeotgalibacillus</taxon>
    </lineage>
</organism>
<dbReference type="GO" id="GO:0051537">
    <property type="term" value="F:2 iron, 2 sulfur cluster binding"/>
    <property type="evidence" value="ECO:0007669"/>
    <property type="project" value="InterPro"/>
</dbReference>
<protein>
    <recommendedName>
        <fullName evidence="1">Aerobactin siderophore biosynthesis IucA/IucC-like C-terminal domain-containing protein</fullName>
    </recommendedName>
</protein>
<proteinExistence type="predicted"/>
<evidence type="ECO:0000313" key="3">
    <source>
        <dbReference type="Proteomes" id="UP000031938"/>
    </source>
</evidence>
<dbReference type="InterPro" id="IPR022770">
    <property type="entry name" value="IucA/IucC-like_C"/>
</dbReference>
<dbReference type="AlphaFoldDB" id="A0A0C2VXW6"/>
<dbReference type="Pfam" id="PF06276">
    <property type="entry name" value="FhuF"/>
    <property type="match status" value="1"/>
</dbReference>
<sequence length="233" mass="26747">MIQKGRGRKKDMNLENYRVEINNGRSGIPLPQLLDTNVLTSVLHQYAYRIGTDSLGTAGSLFLKRYAVLTAASSLDYYGLQRQRVDWFTTAEFEPETFTLLIDDSQSVLLQGDWKTRVFADHLTPLVEKISSEWRIPQKILWENIAVRLQSVFRKKSSVSSSDELQQQLKELTVAKASWVGGEDNPLSIYLHHLEEWTCIPVRTTCCRYYQVKFGDDHPYCGNCPLPKNETIK</sequence>
<dbReference type="Proteomes" id="UP000031938">
    <property type="component" value="Unassembled WGS sequence"/>
</dbReference>
<dbReference type="EMBL" id="JXRP01000009">
    <property type="protein sequence ID" value="KIL49266.1"/>
    <property type="molecule type" value="Genomic_DNA"/>
</dbReference>
<reference evidence="2 3" key="1">
    <citation type="submission" date="2015-01" db="EMBL/GenBank/DDBJ databases">
        <title>Genome sequencing of Jeotgalibacillus soli.</title>
        <authorList>
            <person name="Goh K.M."/>
            <person name="Chan K.-G."/>
            <person name="Yaakop A.S."/>
            <person name="Ee R."/>
            <person name="Gan H.M."/>
            <person name="Chan C.S."/>
        </authorList>
    </citation>
    <scope>NUCLEOTIDE SEQUENCE [LARGE SCALE GENOMIC DNA]</scope>
    <source>
        <strain evidence="2 3">P9</strain>
    </source>
</reference>
<evidence type="ECO:0000313" key="2">
    <source>
        <dbReference type="EMBL" id="KIL49266.1"/>
    </source>
</evidence>
<dbReference type="GO" id="GO:0003824">
    <property type="term" value="F:catalytic activity"/>
    <property type="evidence" value="ECO:0007669"/>
    <property type="project" value="UniProtKB-ARBA"/>
</dbReference>
<dbReference type="PATRIC" id="fig|889306.3.peg.735"/>